<name>A0A7C9AWB7_OPUST</name>
<dbReference type="AlphaFoldDB" id="A0A7C9AWB7"/>
<accession>A0A7C9AWB7</accession>
<dbReference type="EMBL" id="GISG01275748">
    <property type="protein sequence ID" value="MBA4677599.1"/>
    <property type="molecule type" value="Transcribed_RNA"/>
</dbReference>
<evidence type="ECO:0000313" key="1">
    <source>
        <dbReference type="EMBL" id="MBA4677599.1"/>
    </source>
</evidence>
<organism evidence="1">
    <name type="scientific">Opuntia streptacantha</name>
    <name type="common">Prickly pear cactus</name>
    <name type="synonym">Opuntia cardona</name>
    <dbReference type="NCBI Taxonomy" id="393608"/>
    <lineage>
        <taxon>Eukaryota</taxon>
        <taxon>Viridiplantae</taxon>
        <taxon>Streptophyta</taxon>
        <taxon>Embryophyta</taxon>
        <taxon>Tracheophyta</taxon>
        <taxon>Spermatophyta</taxon>
        <taxon>Magnoliopsida</taxon>
        <taxon>eudicotyledons</taxon>
        <taxon>Gunneridae</taxon>
        <taxon>Pentapetalae</taxon>
        <taxon>Caryophyllales</taxon>
        <taxon>Cactineae</taxon>
        <taxon>Cactaceae</taxon>
        <taxon>Opuntioideae</taxon>
        <taxon>Opuntia</taxon>
    </lineage>
</organism>
<proteinExistence type="predicted"/>
<protein>
    <submittedName>
        <fullName evidence="1">Uncharacterized protein</fullName>
    </submittedName>
</protein>
<reference evidence="1" key="1">
    <citation type="journal article" date="2013" name="J. Plant Res.">
        <title>Effect of fungi and light on seed germination of three Opuntia species from semiarid lands of central Mexico.</title>
        <authorList>
            <person name="Delgado-Sanchez P."/>
            <person name="Jimenez-Bremont J.F."/>
            <person name="Guerrero-Gonzalez Mde L."/>
            <person name="Flores J."/>
        </authorList>
    </citation>
    <scope>NUCLEOTIDE SEQUENCE</scope>
    <source>
        <tissue evidence="1">Cladode</tissue>
    </source>
</reference>
<sequence length="102" mass="12081">MMLVDNDHNLITNQTILGRLAHLVHAYRADVRLQLIYEYMTFAIKVNLDFSKGEKREAHDPIFRLSPIEMWVCIKFFLDYCKDRSNKAQFELFVDGRFQPGL</sequence>
<reference evidence="1" key="2">
    <citation type="submission" date="2020-07" db="EMBL/GenBank/DDBJ databases">
        <authorList>
            <person name="Vera ALvarez R."/>
            <person name="Arias-Moreno D.M."/>
            <person name="Jimenez-Jacinto V."/>
            <person name="Jimenez-Bremont J.F."/>
            <person name="Swaminathan K."/>
            <person name="Moose S.P."/>
            <person name="Guerrero-Gonzalez M.L."/>
            <person name="Marino-Ramirez L."/>
            <person name="Landsman D."/>
            <person name="Rodriguez-Kessler M."/>
            <person name="Delgado-Sanchez P."/>
        </authorList>
    </citation>
    <scope>NUCLEOTIDE SEQUENCE</scope>
    <source>
        <tissue evidence="1">Cladode</tissue>
    </source>
</reference>